<dbReference type="Gene3D" id="1.10.1240.30">
    <property type="entry name" value="KaiA/RbsU domain"/>
    <property type="match status" value="1"/>
</dbReference>
<dbReference type="EMBL" id="FOOK01000013">
    <property type="protein sequence ID" value="SFG04114.1"/>
    <property type="molecule type" value="Genomic_DNA"/>
</dbReference>
<dbReference type="PANTHER" id="PTHR43156">
    <property type="entry name" value="STAGE II SPORULATION PROTEIN E-RELATED"/>
    <property type="match status" value="1"/>
</dbReference>
<sequence length="354" mass="40309">MIPLRPVGCDFWQTAVWGEFMKRDDVKKQYEDLLSDYLLNRREDLLYAAQQLSKWMIEQRISPEEIVNLHAAVIKKMVPDVPQAVVDSFDMLIEIMMGYGIAYREHESLVHRQQELEYEIEVAVGMQQTLLPETLPTFPGIDIGVISVPANRMSGDYYNVVDHGRGKMGVALSDIIGKGIPAALCMSMIKYAMDGLQEGSLRPSEILRRLNSVVERNVDPSMFITMVYGIYNTRNHRFFYATAGHEPGLVFRSKERKFENMPTRGLVLGVSPDATYKDYIVDLSPGDAIILFSDGVTECRVNGDFLGRDKLREVLLSCMDLPAQKAVEAVYQQIYRMAGYELNDDQTLMIIRRK</sequence>
<dbReference type="SUPFAM" id="SSF81606">
    <property type="entry name" value="PP2C-like"/>
    <property type="match status" value="1"/>
</dbReference>
<dbReference type="InterPro" id="IPR052016">
    <property type="entry name" value="Bact_Sigma-Reg"/>
</dbReference>
<dbReference type="InterPro" id="IPR017944">
    <property type="entry name" value="KaiA/RbsU_helical_domain_sf"/>
</dbReference>
<dbReference type="SUPFAM" id="SSF101215">
    <property type="entry name" value="KaiA/RbsU domain"/>
    <property type="match status" value="1"/>
</dbReference>
<dbReference type="PROSITE" id="PS51746">
    <property type="entry name" value="PPM_2"/>
    <property type="match status" value="1"/>
</dbReference>
<reference evidence="4" key="1">
    <citation type="submission" date="2016-10" db="EMBL/GenBank/DDBJ databases">
        <authorList>
            <person name="Varghese N."/>
            <person name="Submissions S."/>
        </authorList>
    </citation>
    <scope>NUCLEOTIDE SEQUENCE [LARGE SCALE GENOMIC DNA]</scope>
    <source>
        <strain evidence="4">DSM 44945</strain>
    </source>
</reference>
<dbReference type="Gene3D" id="3.60.40.10">
    <property type="entry name" value="PPM-type phosphatase domain"/>
    <property type="match status" value="1"/>
</dbReference>
<dbReference type="Pfam" id="PF07228">
    <property type="entry name" value="SpoIIE"/>
    <property type="match status" value="1"/>
</dbReference>
<gene>
    <name evidence="3" type="ORF">SAMN04488025_11367</name>
</gene>
<protein>
    <submittedName>
        <fullName evidence="3">Sigma-B regulation protein RsbU (Phosphoserine phosphatase)</fullName>
    </submittedName>
</protein>
<evidence type="ECO:0000313" key="3">
    <source>
        <dbReference type="EMBL" id="SFG04114.1"/>
    </source>
</evidence>
<dbReference type="AlphaFoldDB" id="A0A1I2NJR1"/>
<dbReference type="SMART" id="SM00331">
    <property type="entry name" value="PP2C_SIG"/>
    <property type="match status" value="1"/>
</dbReference>
<feature type="domain" description="PPM-type phosphatase" evidence="2">
    <location>
        <begin position="142"/>
        <end position="353"/>
    </location>
</feature>
<dbReference type="InterPro" id="IPR036457">
    <property type="entry name" value="PPM-type-like_dom_sf"/>
</dbReference>
<dbReference type="FunFam" id="3.60.40.10:FF:000045">
    <property type="entry name" value="Stage II sporulation protein E"/>
    <property type="match status" value="1"/>
</dbReference>
<dbReference type="STRING" id="201973.SAMN04488025_11367"/>
<dbReference type="InterPro" id="IPR001932">
    <property type="entry name" value="PPM-type_phosphatase-like_dom"/>
</dbReference>
<proteinExistence type="predicted"/>
<dbReference type="InterPro" id="IPR014787">
    <property type="entry name" value="PSer_Pase_RsbU_N"/>
</dbReference>
<keyword evidence="4" id="KW-1185">Reference proteome</keyword>
<keyword evidence="1" id="KW-0378">Hydrolase</keyword>
<dbReference type="GO" id="GO:0016791">
    <property type="term" value="F:phosphatase activity"/>
    <property type="evidence" value="ECO:0007669"/>
    <property type="project" value="TreeGrafter"/>
</dbReference>
<organism evidence="3 4">
    <name type="scientific">Planifilum fulgidum</name>
    <dbReference type="NCBI Taxonomy" id="201973"/>
    <lineage>
        <taxon>Bacteria</taxon>
        <taxon>Bacillati</taxon>
        <taxon>Bacillota</taxon>
        <taxon>Bacilli</taxon>
        <taxon>Bacillales</taxon>
        <taxon>Thermoactinomycetaceae</taxon>
        <taxon>Planifilum</taxon>
    </lineage>
</organism>
<accession>A0A1I2NJR1</accession>
<evidence type="ECO:0000259" key="2">
    <source>
        <dbReference type="PROSITE" id="PS51746"/>
    </source>
</evidence>
<dbReference type="Pfam" id="PF08673">
    <property type="entry name" value="RsbU_N"/>
    <property type="match status" value="1"/>
</dbReference>
<evidence type="ECO:0000313" key="4">
    <source>
        <dbReference type="Proteomes" id="UP000198661"/>
    </source>
</evidence>
<dbReference type="PANTHER" id="PTHR43156:SF15">
    <property type="entry name" value="PHOSPHOSERINE PHOSPHATASE RSBU"/>
    <property type="match status" value="1"/>
</dbReference>
<name>A0A1I2NJR1_9BACL</name>
<evidence type="ECO:0000256" key="1">
    <source>
        <dbReference type="ARBA" id="ARBA00022801"/>
    </source>
</evidence>
<dbReference type="Proteomes" id="UP000198661">
    <property type="component" value="Unassembled WGS sequence"/>
</dbReference>